<dbReference type="Gene3D" id="4.10.280.10">
    <property type="entry name" value="Helix-loop-helix DNA-binding domain"/>
    <property type="match status" value="1"/>
</dbReference>
<keyword evidence="3" id="KW-0804">Transcription</keyword>
<dbReference type="SUPFAM" id="SSF47459">
    <property type="entry name" value="HLH, helix-loop-helix DNA-binding domain"/>
    <property type="match status" value="1"/>
</dbReference>
<feature type="region of interest" description="Disordered" evidence="4">
    <location>
        <begin position="229"/>
        <end position="280"/>
    </location>
</feature>
<name>A0ABC8YBZ2_9POAL</name>
<keyword evidence="7" id="KW-1185">Reference proteome</keyword>
<comment type="similarity">
    <text evidence="1">Belongs to the bHLH protein family.</text>
</comment>
<dbReference type="InterPro" id="IPR036638">
    <property type="entry name" value="HLH_DNA-bd_sf"/>
</dbReference>
<evidence type="ECO:0000256" key="4">
    <source>
        <dbReference type="SAM" id="MobiDB-lite"/>
    </source>
</evidence>
<gene>
    <name evidence="6" type="ORF">URODEC1_LOCUS32119</name>
</gene>
<dbReference type="Proteomes" id="UP001497457">
    <property type="component" value="Chromosome 16b"/>
</dbReference>
<evidence type="ECO:0000256" key="2">
    <source>
        <dbReference type="ARBA" id="ARBA00023015"/>
    </source>
</evidence>
<reference evidence="6 7" key="2">
    <citation type="submission" date="2024-10" db="EMBL/GenBank/DDBJ databases">
        <authorList>
            <person name="Ryan C."/>
        </authorList>
    </citation>
    <scope>NUCLEOTIDE SEQUENCE [LARGE SCALE GENOMIC DNA]</scope>
</reference>
<proteinExistence type="inferred from homology"/>
<dbReference type="InterPro" id="IPR011598">
    <property type="entry name" value="bHLH_dom"/>
</dbReference>
<dbReference type="EMBL" id="OZ075126">
    <property type="protein sequence ID" value="CAL4939766.1"/>
    <property type="molecule type" value="Genomic_DNA"/>
</dbReference>
<accession>A0ABC8YBZ2</accession>
<dbReference type="PROSITE" id="PS50888">
    <property type="entry name" value="BHLH"/>
    <property type="match status" value="1"/>
</dbReference>
<evidence type="ECO:0000256" key="3">
    <source>
        <dbReference type="ARBA" id="ARBA00023163"/>
    </source>
</evidence>
<feature type="compositionally biased region" description="Low complexity" evidence="4">
    <location>
        <begin position="244"/>
        <end position="258"/>
    </location>
</feature>
<dbReference type="AlphaFoldDB" id="A0ABC8YBZ2"/>
<dbReference type="PANTHER" id="PTHR36066">
    <property type="entry name" value="TRANSCRIPTION FACTOR BHLH145"/>
    <property type="match status" value="1"/>
</dbReference>
<evidence type="ECO:0000313" key="6">
    <source>
        <dbReference type="EMBL" id="CAL4939766.1"/>
    </source>
</evidence>
<sequence length="380" mass="41099">MVWKAAAQTRFRVFKHENGITVRVIACFQPLQNCQAEYFRHLLKPVTGRISRSSELSAGNSFGGCFFMADKVNPWCHWPNPPWKFNSESSAGNICPPDIGLVDPNSVALPAYLNTVAAPVPFFTASVAERPLPMAPRFVTTLAPSLDLSALYPSHKRSLVFFQGNHTPIAAPLVSKGTLDPVPELQGSNETNVTDVGAEETEGIHENTDEINALLDSDSDEGYEKVQELNRVRRPSPAENDTLSVESVASAGASAGSARPAKKRRLSSGTDKSVVDTASSARLDHSIEQKLPVNDCDAQSCCIGEVESDHKFALGEGEAAEGDNPDDQERRREKIQETVAALRKIVPGGIAKDATAVLDEAICYLQYLKLKVKTLGAVSL</sequence>
<evidence type="ECO:0000256" key="1">
    <source>
        <dbReference type="ARBA" id="ARBA00005510"/>
    </source>
</evidence>
<feature type="domain" description="BHLH" evidence="5">
    <location>
        <begin position="319"/>
        <end position="368"/>
    </location>
</feature>
<evidence type="ECO:0000259" key="5">
    <source>
        <dbReference type="PROSITE" id="PS50888"/>
    </source>
</evidence>
<dbReference type="PANTHER" id="PTHR36066:SF2">
    <property type="entry name" value="TRANSCRIPTION FACTOR BHLH145"/>
    <property type="match status" value="1"/>
</dbReference>
<evidence type="ECO:0000313" key="7">
    <source>
        <dbReference type="Proteomes" id="UP001497457"/>
    </source>
</evidence>
<organism evidence="6 7">
    <name type="scientific">Urochloa decumbens</name>
    <dbReference type="NCBI Taxonomy" id="240449"/>
    <lineage>
        <taxon>Eukaryota</taxon>
        <taxon>Viridiplantae</taxon>
        <taxon>Streptophyta</taxon>
        <taxon>Embryophyta</taxon>
        <taxon>Tracheophyta</taxon>
        <taxon>Spermatophyta</taxon>
        <taxon>Magnoliopsida</taxon>
        <taxon>Liliopsida</taxon>
        <taxon>Poales</taxon>
        <taxon>Poaceae</taxon>
        <taxon>PACMAD clade</taxon>
        <taxon>Panicoideae</taxon>
        <taxon>Panicodae</taxon>
        <taxon>Paniceae</taxon>
        <taxon>Melinidinae</taxon>
        <taxon>Urochloa</taxon>
    </lineage>
</organism>
<reference evidence="7" key="1">
    <citation type="submission" date="2024-06" db="EMBL/GenBank/DDBJ databases">
        <authorList>
            <person name="Ryan C."/>
        </authorList>
    </citation>
    <scope>NUCLEOTIDE SEQUENCE [LARGE SCALE GENOMIC DNA]</scope>
</reference>
<keyword evidence="2" id="KW-0805">Transcription regulation</keyword>
<protein>
    <recommendedName>
        <fullName evidence="5">BHLH domain-containing protein</fullName>
    </recommendedName>
</protein>
<feature type="compositionally biased region" description="Polar residues" evidence="4">
    <location>
        <begin position="267"/>
        <end position="280"/>
    </location>
</feature>
<dbReference type="InterPro" id="IPR037546">
    <property type="entry name" value="SAC51-like"/>
</dbReference>